<dbReference type="InterPro" id="IPR050463">
    <property type="entry name" value="Gfo/Idh/MocA_oxidrdct_glycsds"/>
</dbReference>
<dbReference type="RefSeq" id="WP_167490615.1">
    <property type="nucleotide sequence ID" value="NZ_CP046173.1"/>
</dbReference>
<proteinExistence type="predicted"/>
<dbReference type="SUPFAM" id="SSF51735">
    <property type="entry name" value="NAD(P)-binding Rossmann-fold domains"/>
    <property type="match status" value="1"/>
</dbReference>
<dbReference type="Pfam" id="PF22685">
    <property type="entry name" value="Gal80p_C-like"/>
    <property type="match status" value="1"/>
</dbReference>
<feature type="domain" description="Gal80p-like C-terminal" evidence="3">
    <location>
        <begin position="135"/>
        <end position="274"/>
    </location>
</feature>
<dbReference type="PANTHER" id="PTHR43818:SF11">
    <property type="entry name" value="BCDNA.GH03377"/>
    <property type="match status" value="1"/>
</dbReference>
<dbReference type="PANTHER" id="PTHR43818">
    <property type="entry name" value="BCDNA.GH03377"/>
    <property type="match status" value="1"/>
</dbReference>
<dbReference type="InterPro" id="IPR055080">
    <property type="entry name" value="Gal80p-like_C"/>
</dbReference>
<organism evidence="4 5">
    <name type="scientific">Nocardia terpenica</name>
    <dbReference type="NCBI Taxonomy" id="455432"/>
    <lineage>
        <taxon>Bacteria</taxon>
        <taxon>Bacillati</taxon>
        <taxon>Actinomycetota</taxon>
        <taxon>Actinomycetes</taxon>
        <taxon>Mycobacteriales</taxon>
        <taxon>Nocardiaceae</taxon>
        <taxon>Nocardia</taxon>
    </lineage>
</organism>
<sequence length="376" mass="39602">MASERIRVGIIGASPDRGWATRAHIPALRTLPGLELTAVGTSRIESAREAARIFGAAHAFADPRELAEHPDVDLVVITVKVPAHDELVRAALGAGKHVYSEWPLGLNTDEAVELARLAHATGVHHAVGLQSRHDPAIWRARELVAEGYVGQVISATVYSALTKRAGGRLPAWGAYTLDRRNGAGVLEVVGGHTLDAVEYVLGDIAELSAELAIRVPRSVVQETGETLDNTSPDHIRVNATVSGGAVISAHIHDAKVTDGRTRIEIAGTDGDLAIVSDVHGGAGIQMCGLRLLGSRGVGGEWRELVAGDAATVLEAESGNVGRLYARLEDDIRTGARTVADFDTAVHVHALLDAIRRSAETGTRMRPGATTAAVSRS</sequence>
<keyword evidence="1" id="KW-0560">Oxidoreductase</keyword>
<dbReference type="Gene3D" id="3.40.50.720">
    <property type="entry name" value="NAD(P)-binding Rossmann-like Domain"/>
    <property type="match status" value="1"/>
</dbReference>
<dbReference type="Pfam" id="PF01408">
    <property type="entry name" value="GFO_IDH_MocA"/>
    <property type="match status" value="1"/>
</dbReference>
<dbReference type="GO" id="GO:0000166">
    <property type="term" value="F:nucleotide binding"/>
    <property type="evidence" value="ECO:0007669"/>
    <property type="project" value="InterPro"/>
</dbReference>
<dbReference type="AlphaFoldDB" id="A0A6G9ZCK3"/>
<dbReference type="SUPFAM" id="SSF55347">
    <property type="entry name" value="Glyceraldehyde-3-phosphate dehydrogenase-like, C-terminal domain"/>
    <property type="match status" value="1"/>
</dbReference>
<dbReference type="GO" id="GO:0016491">
    <property type="term" value="F:oxidoreductase activity"/>
    <property type="evidence" value="ECO:0007669"/>
    <property type="project" value="UniProtKB-KW"/>
</dbReference>
<evidence type="ECO:0000256" key="1">
    <source>
        <dbReference type="ARBA" id="ARBA00023002"/>
    </source>
</evidence>
<evidence type="ECO:0000259" key="3">
    <source>
        <dbReference type="Pfam" id="PF22685"/>
    </source>
</evidence>
<evidence type="ECO:0000313" key="5">
    <source>
        <dbReference type="Proteomes" id="UP000500953"/>
    </source>
</evidence>
<accession>A0A6G9ZCK3</accession>
<name>A0A6G9ZCK3_9NOCA</name>
<dbReference type="Gene3D" id="3.30.360.10">
    <property type="entry name" value="Dihydrodipicolinate Reductase, domain 2"/>
    <property type="match status" value="1"/>
</dbReference>
<feature type="domain" description="Gfo/Idh/MocA-like oxidoreductase N-terminal" evidence="2">
    <location>
        <begin position="6"/>
        <end position="128"/>
    </location>
</feature>
<dbReference type="EMBL" id="CP046173">
    <property type="protein sequence ID" value="QIS23268.1"/>
    <property type="molecule type" value="Genomic_DNA"/>
</dbReference>
<evidence type="ECO:0000259" key="2">
    <source>
        <dbReference type="Pfam" id="PF01408"/>
    </source>
</evidence>
<gene>
    <name evidence="4" type="ORF">F6W96_37975</name>
</gene>
<dbReference type="InterPro" id="IPR036291">
    <property type="entry name" value="NAD(P)-bd_dom_sf"/>
</dbReference>
<dbReference type="Proteomes" id="UP000500953">
    <property type="component" value="Chromosome"/>
</dbReference>
<protein>
    <submittedName>
        <fullName evidence="4">Gfo/Idh/MocA family oxidoreductase</fullName>
    </submittedName>
</protein>
<evidence type="ECO:0000313" key="4">
    <source>
        <dbReference type="EMBL" id="QIS23268.1"/>
    </source>
</evidence>
<reference evidence="4 5" key="1">
    <citation type="journal article" date="2019" name="ACS Chem. Biol.">
        <title>Identification and Mobilization of a Cryptic Antibiotic Biosynthesis Gene Locus from a Human-Pathogenic Nocardia Isolate.</title>
        <authorList>
            <person name="Herisse M."/>
            <person name="Ishida K."/>
            <person name="Porter J.L."/>
            <person name="Howden B."/>
            <person name="Hertweck C."/>
            <person name="Stinear T.P."/>
            <person name="Pidot S.J."/>
        </authorList>
    </citation>
    <scope>NUCLEOTIDE SEQUENCE [LARGE SCALE GENOMIC DNA]</scope>
    <source>
        <strain evidence="4 5">AUSMDU00012715</strain>
    </source>
</reference>
<dbReference type="InterPro" id="IPR000683">
    <property type="entry name" value="Gfo/Idh/MocA-like_OxRdtase_N"/>
</dbReference>